<evidence type="ECO:0000259" key="3">
    <source>
        <dbReference type="Pfam" id="PF19031"/>
    </source>
</evidence>
<feature type="region of interest" description="Disordered" evidence="2">
    <location>
        <begin position="375"/>
        <end position="395"/>
    </location>
</feature>
<reference evidence="4" key="1">
    <citation type="submission" date="2019-01" db="EMBL/GenBank/DDBJ databases">
        <title>Draft genome sequences of three monokaryotic isolates of the white-rot basidiomycete fungus Dichomitus squalens.</title>
        <authorList>
            <consortium name="DOE Joint Genome Institute"/>
            <person name="Lopez S.C."/>
            <person name="Andreopoulos B."/>
            <person name="Pangilinan J."/>
            <person name="Lipzen A."/>
            <person name="Riley R."/>
            <person name="Ahrendt S."/>
            <person name="Ng V."/>
            <person name="Barry K."/>
            <person name="Daum C."/>
            <person name="Grigoriev I.V."/>
            <person name="Hilden K.S."/>
            <person name="Makela M.R."/>
            <person name="de Vries R.P."/>
        </authorList>
    </citation>
    <scope>NUCLEOTIDE SEQUENCE [LARGE SCALE GENOMIC DNA]</scope>
    <source>
        <strain evidence="4">OM18370.1</strain>
    </source>
</reference>
<dbReference type="InterPro" id="IPR013176">
    <property type="entry name" value="Ccz1"/>
</dbReference>
<dbReference type="AlphaFoldDB" id="A0A4V2K022"/>
<comment type="similarity">
    <text evidence="1">Belongs to the CCZ1 family.</text>
</comment>
<dbReference type="OrthoDB" id="240546at2759"/>
<protein>
    <recommendedName>
        <fullName evidence="3">CCZ1/INTU/HSP4 first Longin domain-containing protein</fullName>
    </recommendedName>
</protein>
<dbReference type="EMBL" id="ML143434">
    <property type="protein sequence ID" value="TBU27263.1"/>
    <property type="molecule type" value="Genomic_DNA"/>
</dbReference>
<dbReference type="PANTHER" id="PTHR13056">
    <property type="entry name" value="VACUOLAR FUSION PROTEIN CCZ1 HOMOLOG-RELATED"/>
    <property type="match status" value="1"/>
</dbReference>
<evidence type="ECO:0000256" key="1">
    <source>
        <dbReference type="ARBA" id="ARBA00005352"/>
    </source>
</evidence>
<dbReference type="GO" id="GO:0035658">
    <property type="term" value="C:Mon1-Ccz1 complex"/>
    <property type="evidence" value="ECO:0007669"/>
    <property type="project" value="InterPro"/>
</dbReference>
<accession>A0A4V2K022</accession>
<dbReference type="Pfam" id="PF19031">
    <property type="entry name" value="Intu_longin_1"/>
    <property type="match status" value="1"/>
</dbReference>
<dbReference type="InterPro" id="IPR043987">
    <property type="entry name" value="CCZ1/INTU/HSP4_longin_1"/>
</dbReference>
<name>A0A4V2K022_9APHY</name>
<organism evidence="4">
    <name type="scientific">Dichomitus squalens</name>
    <dbReference type="NCBI Taxonomy" id="114155"/>
    <lineage>
        <taxon>Eukaryota</taxon>
        <taxon>Fungi</taxon>
        <taxon>Dikarya</taxon>
        <taxon>Basidiomycota</taxon>
        <taxon>Agaricomycotina</taxon>
        <taxon>Agaricomycetes</taxon>
        <taxon>Polyporales</taxon>
        <taxon>Polyporaceae</taxon>
        <taxon>Dichomitus</taxon>
    </lineage>
</organism>
<evidence type="ECO:0000256" key="2">
    <source>
        <dbReference type="SAM" id="MobiDB-lite"/>
    </source>
</evidence>
<feature type="region of interest" description="Disordered" evidence="2">
    <location>
        <begin position="105"/>
        <end position="135"/>
    </location>
</feature>
<gene>
    <name evidence="4" type="ORF">BD311DRAFT_696846</name>
</gene>
<evidence type="ECO:0000313" key="4">
    <source>
        <dbReference type="EMBL" id="TBU27263.1"/>
    </source>
</evidence>
<proteinExistence type="inferred from homology"/>
<dbReference type="GO" id="GO:0016192">
    <property type="term" value="P:vesicle-mediated transport"/>
    <property type="evidence" value="ECO:0007669"/>
    <property type="project" value="InterPro"/>
</dbReference>
<dbReference type="Proteomes" id="UP000292957">
    <property type="component" value="Unassembled WGS sequence"/>
</dbReference>
<feature type="compositionally biased region" description="Basic residues" evidence="2">
    <location>
        <begin position="109"/>
        <end position="121"/>
    </location>
</feature>
<feature type="domain" description="CCZ1/INTU/HSP4 first Longin" evidence="3">
    <location>
        <begin position="9"/>
        <end position="116"/>
    </location>
</feature>
<sequence length="679" mass="74346">MSRIPPSLLYLTIYNPTLKPAQLEPDDEDAEEQAHILFYTAREHAVSRDRILRQVGLAKALVNFSEMFSAGVPCESVHSQARRMVMFSPEPNFWMHACYEVAKTPRPPPRSKGKSVPKGRSKGKETEKQQDSPPAIVYDYHDGSLHDLALRTHFQRGYEEFKLRHGTFNSILSRLGQEALELQLERFFTVWAWKWDVEDDDFGTHLAGISLHPLHARLTPLLEAFASTLPDELITFALLPPHVIPPRSARYPASLVRHVLARIPPPATPIPTSKQSDRPSTVGTPLRQRPGSLQIAPTDVKLPPAQTESGFAFPLPPMPNMPAMPNMNFSLDMKNVKWGWPGYLTFGKGAGTSKGPSTPSEASGAPASLAAIVEGHSDPPKVSTTDDNPPPDVLQKDTLDVDTTSLLEAISTESIGSYTRAASPAPSVLSKSSQLGETSIPISVSTGGNVAPVDSADPLEVQVDGVPQIALSPPTSESAEMAKRDIAARSIRPFLESVVYLGVSGNPTEVEKHRLLHLTVSRQTDCTIAIVAKVDHSLDLHYLADHVATLIEELRNTLVEEAQAGENHIPSATGILQPKDKHIVSMGEYTSPSCSGLISRSEHLYNGQELLRSGLDIHEVFSRGQNPQHWHIGKRGLGTTTDGRQLDGEVYLEVARKETTLTDVDNELAGLIRRFAEQV</sequence>
<dbReference type="PANTHER" id="PTHR13056:SF0">
    <property type="entry name" value="VACUOLAR FUSION PROTEIN CCZ1 HOMOLOG-RELATED"/>
    <property type="match status" value="1"/>
</dbReference>
<feature type="region of interest" description="Disordered" evidence="2">
    <location>
        <begin position="266"/>
        <end position="298"/>
    </location>
</feature>